<evidence type="ECO:0000313" key="2">
    <source>
        <dbReference type="Proteomes" id="UP000826014"/>
    </source>
</evidence>
<protein>
    <recommendedName>
        <fullName evidence="3">Fungal lipase-like domain-containing protein</fullName>
    </recommendedName>
</protein>
<organism evidence="1 2">
    <name type="scientific">Candidatus Rhabdochlamydia oedothoracis</name>
    <dbReference type="NCBI Taxonomy" id="2720720"/>
    <lineage>
        <taxon>Bacteria</taxon>
        <taxon>Pseudomonadati</taxon>
        <taxon>Chlamydiota</taxon>
        <taxon>Chlamydiia</taxon>
        <taxon>Parachlamydiales</taxon>
        <taxon>Candidatus Rhabdochlamydiaceae</taxon>
        <taxon>Candidatus Rhabdochlamydia</taxon>
    </lineage>
</organism>
<sequence>MGNISFWFFSKLPNQLPKTPRFISSCAQSPLARPVLTSIQSIITILGQQKSSFTRKVKATTKPIGTFLWRSFYSRLCRVLKKIGLLSSFLSIFKDAKIICKAFPPPYEKKQKPSCMNLSIIPEESEPLDFVTKAFCVSSQIAHSEILPKQTKELVFYFPKASVSYPMNEETRPLQLQTPNLQKAQVSYFPLPVIHISQETFYENIEILSPLNPLIKAQKAQITYTPWPTIHEESVLSTLLQKSQVTKEEFFGAASELFEKELIERMQSWEQVSLPENLTQPDLLHAFALMGHGITTDNLNQLLIRVNQGEVYLQLSKKAEDLSQLSTQDIKKLVDFFRNPLEHLLPGEAKILWEELEKVLGQLPKDFNSKRVAYTKYEYHIHRLAEEAKSFIEEEKKLLFLASSEQIAKFAGYAKPDTICKNMIIPILTKKHGLIYHKLEDHINEKGLHCYLFNPINKELSLPAQLIFRGTDGIESMKRDILDTNGIGKTVFDTHKEKIATMINSYCKATEKPALEICGHSLGAIDAQRALAFCVELFNEKVRYPPISKLSHISCSAFCSPKLDDLTIDQWEKEVNKLKSSALELELNFAYHEKDIVTWVGYKNLFIPEDLTTQANLQANYLHVTSPSGLLTTIHHRIPFFNGARFDSTIDNRKYDFYTKTKLAELKTKQAELEKLKNEVLVFLDTEKDRNNNPSIDLNSLERLNTTLDSIHASDENEPFVMIDFGETEQALQAIELSMNEAYCLKEKIHVNQTGLSSKDSWLIYLLEKALISPTQTTVSYLL</sequence>
<accession>A0ABX8V6T0</accession>
<evidence type="ECO:0008006" key="3">
    <source>
        <dbReference type="Google" id="ProtNLM"/>
    </source>
</evidence>
<dbReference type="EMBL" id="CP075587">
    <property type="protein sequence ID" value="QYF48939.1"/>
    <property type="molecule type" value="Genomic_DNA"/>
</dbReference>
<dbReference type="RefSeq" id="WP_220017465.1">
    <property type="nucleotide sequence ID" value="NZ_CP075587.1"/>
</dbReference>
<keyword evidence="2" id="KW-1185">Reference proteome</keyword>
<dbReference type="SUPFAM" id="SSF53474">
    <property type="entry name" value="alpha/beta-Hydrolases"/>
    <property type="match status" value="1"/>
</dbReference>
<proteinExistence type="predicted"/>
<name>A0ABX8V6T0_9BACT</name>
<gene>
    <name evidence="1" type="ORF">RHABOEDO_001182</name>
</gene>
<dbReference type="Proteomes" id="UP000826014">
    <property type="component" value="Chromosome"/>
</dbReference>
<evidence type="ECO:0000313" key="1">
    <source>
        <dbReference type="EMBL" id="QYF48939.1"/>
    </source>
</evidence>
<reference evidence="1 2" key="1">
    <citation type="journal article" date="2022" name="bioRxiv">
        <title>Ecology and evolution of chlamydial symbionts of arthropods.</title>
        <authorList>
            <person name="Halter T."/>
            <person name="Koestlbacher S."/>
            <person name="Collingro A."/>
            <person name="Sixt B.S."/>
            <person name="Toenshoff E.R."/>
            <person name="Hendrickx F."/>
            <person name="Kostanjsek R."/>
            <person name="Horn M."/>
        </authorList>
    </citation>
    <scope>NUCLEOTIDE SEQUENCE [LARGE SCALE GENOMIC DNA]</scope>
    <source>
        <strain evidence="1">W744xW776</strain>
    </source>
</reference>
<dbReference type="InterPro" id="IPR029058">
    <property type="entry name" value="AB_hydrolase_fold"/>
</dbReference>